<dbReference type="PANTHER" id="PTHR24421">
    <property type="entry name" value="NITRATE/NITRITE SENSOR PROTEIN NARX-RELATED"/>
    <property type="match status" value="1"/>
</dbReference>
<keyword evidence="5" id="KW-0547">Nucleotide-binding</keyword>
<feature type="domain" description="Histidine kinase/HSP90-like ATPase" evidence="4">
    <location>
        <begin position="102"/>
        <end position="190"/>
    </location>
</feature>
<dbReference type="RefSeq" id="WP_330146931.1">
    <property type="nucleotide sequence ID" value="NZ_JAZDQU010000002.1"/>
</dbReference>
<dbReference type="Gene3D" id="3.30.565.10">
    <property type="entry name" value="Histidine kinase-like ATPase, C-terminal domain"/>
    <property type="match status" value="1"/>
</dbReference>
<keyword evidence="1" id="KW-0808">Transferase</keyword>
<keyword evidence="2" id="KW-0418">Kinase</keyword>
<dbReference type="Proteomes" id="UP001337681">
    <property type="component" value="Unassembled WGS sequence"/>
</dbReference>
<protein>
    <submittedName>
        <fullName evidence="5">ATP-binding protein</fullName>
    </submittedName>
</protein>
<keyword evidence="6" id="KW-1185">Reference proteome</keyword>
<evidence type="ECO:0000256" key="3">
    <source>
        <dbReference type="ARBA" id="ARBA00023012"/>
    </source>
</evidence>
<evidence type="ECO:0000313" key="6">
    <source>
        <dbReference type="Proteomes" id="UP001337681"/>
    </source>
</evidence>
<comment type="caution">
    <text evidence="5">The sequence shown here is derived from an EMBL/GenBank/DDBJ whole genome shotgun (WGS) entry which is preliminary data.</text>
</comment>
<dbReference type="InterPro" id="IPR050482">
    <property type="entry name" value="Sensor_HK_TwoCompSys"/>
</dbReference>
<sequence>MAEDLHDEIGGTLSVVKGIISNIDNNSNLEVKEKLLHSQQLLDNICTDLRYITHDLMPSNFINNSLENTLEETIKKVNLATSNLHFTFIKEGDVIAMDKRVELNIFRIVNELIHNIKKHANATQAIIQLNYHQNFLQLMVEDNGKGILSKNYLDQGIGFKNLKSRAEYINAKSHIDSGQNGTTIICNIPYHEKLG</sequence>
<proteinExistence type="predicted"/>
<dbReference type="PANTHER" id="PTHR24421:SF58">
    <property type="entry name" value="SIGNAL TRANSDUCTION HISTIDINE-PROTEIN KINASE_PHOSPHATASE UHPB"/>
    <property type="match status" value="1"/>
</dbReference>
<reference evidence="5 6" key="1">
    <citation type="submission" date="2024-01" db="EMBL/GenBank/DDBJ databases">
        <title>Pedobacter sp. nov., isolated from oil-contaminated soil.</title>
        <authorList>
            <person name="Le N.T.T."/>
        </authorList>
    </citation>
    <scope>NUCLEOTIDE SEQUENCE [LARGE SCALE GENOMIC DNA]</scope>
    <source>
        <strain evidence="5 6">VNH31</strain>
    </source>
</reference>
<gene>
    <name evidence="5" type="ORF">VRU49_11230</name>
</gene>
<dbReference type="CDD" id="cd16917">
    <property type="entry name" value="HATPase_UhpB-NarQ-NarX-like"/>
    <property type="match status" value="1"/>
</dbReference>
<keyword evidence="3" id="KW-0902">Two-component regulatory system</keyword>
<dbReference type="InterPro" id="IPR003594">
    <property type="entry name" value="HATPase_dom"/>
</dbReference>
<dbReference type="InterPro" id="IPR036890">
    <property type="entry name" value="HATPase_C_sf"/>
</dbReference>
<organism evidence="5 6">
    <name type="scientific">Pedobacter flavus</name>
    <dbReference type="NCBI Taxonomy" id="3113906"/>
    <lineage>
        <taxon>Bacteria</taxon>
        <taxon>Pseudomonadati</taxon>
        <taxon>Bacteroidota</taxon>
        <taxon>Sphingobacteriia</taxon>
        <taxon>Sphingobacteriales</taxon>
        <taxon>Sphingobacteriaceae</taxon>
        <taxon>Pedobacter</taxon>
    </lineage>
</organism>
<evidence type="ECO:0000313" key="5">
    <source>
        <dbReference type="EMBL" id="MEE1885989.1"/>
    </source>
</evidence>
<dbReference type="SUPFAM" id="SSF55874">
    <property type="entry name" value="ATPase domain of HSP90 chaperone/DNA topoisomerase II/histidine kinase"/>
    <property type="match status" value="1"/>
</dbReference>
<dbReference type="EMBL" id="JAZDQU010000002">
    <property type="protein sequence ID" value="MEE1885989.1"/>
    <property type="molecule type" value="Genomic_DNA"/>
</dbReference>
<evidence type="ECO:0000256" key="2">
    <source>
        <dbReference type="ARBA" id="ARBA00022777"/>
    </source>
</evidence>
<accession>A0ABU7H401</accession>
<keyword evidence="5" id="KW-0067">ATP-binding</keyword>
<evidence type="ECO:0000256" key="1">
    <source>
        <dbReference type="ARBA" id="ARBA00022679"/>
    </source>
</evidence>
<evidence type="ECO:0000259" key="4">
    <source>
        <dbReference type="Pfam" id="PF02518"/>
    </source>
</evidence>
<name>A0ABU7H401_9SPHI</name>
<dbReference type="Pfam" id="PF02518">
    <property type="entry name" value="HATPase_c"/>
    <property type="match status" value="1"/>
</dbReference>
<dbReference type="GO" id="GO:0005524">
    <property type="term" value="F:ATP binding"/>
    <property type="evidence" value="ECO:0007669"/>
    <property type="project" value="UniProtKB-KW"/>
</dbReference>